<dbReference type="Gene3D" id="3.40.605.10">
    <property type="entry name" value="Aldehyde Dehydrogenase, Chain A, domain 1"/>
    <property type="match status" value="1"/>
</dbReference>
<gene>
    <name evidence="4" type="ORF">BDZ31_003981</name>
</gene>
<dbReference type="EC" id="1.2.1.16" evidence="4"/>
<proteinExistence type="inferred from homology"/>
<dbReference type="CDD" id="cd07103">
    <property type="entry name" value="ALDH_F5_SSADH_GabD"/>
    <property type="match status" value="1"/>
</dbReference>
<dbReference type="SUPFAM" id="SSF53720">
    <property type="entry name" value="ALDH-like"/>
    <property type="match status" value="1"/>
</dbReference>
<dbReference type="EC" id="1.2.1.79" evidence="4"/>
<dbReference type="PANTHER" id="PTHR43353:SF5">
    <property type="entry name" value="SUCCINATE-SEMIALDEHYDE DEHYDROGENASE, MITOCHONDRIAL"/>
    <property type="match status" value="1"/>
</dbReference>
<dbReference type="InterPro" id="IPR015590">
    <property type="entry name" value="Aldehyde_DH_dom"/>
</dbReference>
<sequence length="484" mass="50804">MSAVTASARDWPLFVAGAWEEAGPRERIEVENPATGETVATVPVATAADLDRALAAAEAARSTWARTDAWTRSALVRAAGAALARRAEEVAATIVREQGKPLAEARAEVGYAVETFDWYADEARRLYGRTVPGHRGDARLTVLREPVGPVAAFTPWNFPAVTPARKVAAALAAGCPVILKPSEETPGAAFHLAEACEEAGLPLGLLSVVCGVPAEISGRLLASPTIRKVSLTGSVPVGRTLMAQCAEHLQVPTLELGGHAAVLVFADADLDAAVERCVTAKFRNAGQVCLAPSRFYVERAIAEPFARRFAERAAALTVGDGFDPATEVGPLASARRLEATERLVADAVGRGAELLCGGRRPPGRERGWFYEPTVLTGVDPASALMVEEPFAPIAPLLGFDGLEEGLRLANATPYGLAHYAFTRDLRTAQLALEGLEAGVVGINTCLTSTVEAPLSGVKQSGIGAENGVEGIEAYTVVKYGQVQL</sequence>
<comment type="similarity">
    <text evidence="1">Belongs to the aldehyde dehydrogenase family.</text>
</comment>
<keyword evidence="2 4" id="KW-0560">Oxidoreductase</keyword>
<dbReference type="FunFam" id="3.40.605.10:FF:000007">
    <property type="entry name" value="NAD/NADP-dependent betaine aldehyde dehydrogenase"/>
    <property type="match status" value="1"/>
</dbReference>
<dbReference type="GO" id="GO:0004777">
    <property type="term" value="F:succinate-semialdehyde dehydrogenase (NAD+) activity"/>
    <property type="evidence" value="ECO:0007669"/>
    <property type="project" value="TreeGrafter"/>
</dbReference>
<comment type="caution">
    <text evidence="4">The sequence shown here is derived from an EMBL/GenBank/DDBJ whole genome shotgun (WGS) entry which is preliminary data.</text>
</comment>
<evidence type="ECO:0000256" key="1">
    <source>
        <dbReference type="ARBA" id="ARBA00009986"/>
    </source>
</evidence>
<dbReference type="InterPro" id="IPR016160">
    <property type="entry name" value="Ald_DH_CS_CYS"/>
</dbReference>
<dbReference type="InterPro" id="IPR050740">
    <property type="entry name" value="Aldehyde_DH_Superfamily"/>
</dbReference>
<evidence type="ECO:0000313" key="4">
    <source>
        <dbReference type="EMBL" id="MBB4664370.1"/>
    </source>
</evidence>
<name>A0A840IKB6_9ACTN</name>
<feature type="domain" description="Aldehyde dehydrogenase" evidence="3">
    <location>
        <begin position="20"/>
        <end position="478"/>
    </location>
</feature>
<dbReference type="InterPro" id="IPR016161">
    <property type="entry name" value="Ald_DH/histidinol_DH"/>
</dbReference>
<dbReference type="FunFam" id="3.40.309.10:FF:000009">
    <property type="entry name" value="Aldehyde dehydrogenase A"/>
    <property type="match status" value="1"/>
</dbReference>
<dbReference type="PANTHER" id="PTHR43353">
    <property type="entry name" value="SUCCINATE-SEMIALDEHYDE DEHYDROGENASE, MITOCHONDRIAL"/>
    <property type="match status" value="1"/>
</dbReference>
<dbReference type="GO" id="GO:0036243">
    <property type="term" value="F:succinate-semialdehyde dehydrogenase (NADP+) activity"/>
    <property type="evidence" value="ECO:0007669"/>
    <property type="project" value="UniProtKB-EC"/>
</dbReference>
<dbReference type="Gene3D" id="3.40.309.10">
    <property type="entry name" value="Aldehyde Dehydrogenase, Chain A, domain 2"/>
    <property type="match status" value="1"/>
</dbReference>
<evidence type="ECO:0000259" key="3">
    <source>
        <dbReference type="Pfam" id="PF00171"/>
    </source>
</evidence>
<organism evidence="4 5">
    <name type="scientific">Conexibacter arvalis</name>
    <dbReference type="NCBI Taxonomy" id="912552"/>
    <lineage>
        <taxon>Bacteria</taxon>
        <taxon>Bacillati</taxon>
        <taxon>Actinomycetota</taxon>
        <taxon>Thermoleophilia</taxon>
        <taxon>Solirubrobacterales</taxon>
        <taxon>Conexibacteraceae</taxon>
        <taxon>Conexibacter</taxon>
    </lineage>
</organism>
<keyword evidence="5" id="KW-1185">Reference proteome</keyword>
<dbReference type="Pfam" id="PF00171">
    <property type="entry name" value="Aldedh"/>
    <property type="match status" value="1"/>
</dbReference>
<accession>A0A840IKB6</accession>
<protein>
    <submittedName>
        <fullName evidence="4">Succinate-semialdehyde dehydrogenase/glutarate-semialdehyde dehydrogenase</fullName>
        <ecNumber evidence="4">1.2.1.16</ecNumber>
        <ecNumber evidence="4">1.2.1.20</ecNumber>
        <ecNumber evidence="4">1.2.1.79</ecNumber>
    </submittedName>
</protein>
<dbReference type="EC" id="1.2.1.20" evidence="4"/>
<dbReference type="GO" id="GO:0102810">
    <property type="term" value="F:glutarate-semialdehyde dehydrogenase (NADP+) activity"/>
    <property type="evidence" value="ECO:0007669"/>
    <property type="project" value="UniProtKB-EC"/>
</dbReference>
<dbReference type="GO" id="GO:0009450">
    <property type="term" value="P:gamma-aminobutyric acid catabolic process"/>
    <property type="evidence" value="ECO:0007669"/>
    <property type="project" value="TreeGrafter"/>
</dbReference>
<evidence type="ECO:0000313" key="5">
    <source>
        <dbReference type="Proteomes" id="UP000585272"/>
    </source>
</evidence>
<dbReference type="InterPro" id="IPR016162">
    <property type="entry name" value="Ald_DH_N"/>
</dbReference>
<reference evidence="4 5" key="1">
    <citation type="submission" date="2020-08" db="EMBL/GenBank/DDBJ databases">
        <title>Genomic Encyclopedia of Archaeal and Bacterial Type Strains, Phase II (KMG-II): from individual species to whole genera.</title>
        <authorList>
            <person name="Goeker M."/>
        </authorList>
    </citation>
    <scope>NUCLEOTIDE SEQUENCE [LARGE SCALE GENOMIC DNA]</scope>
    <source>
        <strain evidence="4 5">DSM 23288</strain>
    </source>
</reference>
<dbReference type="InterPro" id="IPR016163">
    <property type="entry name" value="Ald_DH_C"/>
</dbReference>
<evidence type="ECO:0000256" key="2">
    <source>
        <dbReference type="ARBA" id="ARBA00023002"/>
    </source>
</evidence>
<dbReference type="Proteomes" id="UP000585272">
    <property type="component" value="Unassembled WGS sequence"/>
</dbReference>
<dbReference type="PROSITE" id="PS00070">
    <property type="entry name" value="ALDEHYDE_DEHYDR_CYS"/>
    <property type="match status" value="1"/>
</dbReference>
<dbReference type="AlphaFoldDB" id="A0A840IKB6"/>
<dbReference type="EMBL" id="JACHNU010000007">
    <property type="protein sequence ID" value="MBB4664370.1"/>
    <property type="molecule type" value="Genomic_DNA"/>
</dbReference>